<evidence type="ECO:0000313" key="2">
    <source>
        <dbReference type="EMBL" id="UPZ15787.1"/>
    </source>
</evidence>
<feature type="transmembrane region" description="Helical" evidence="1">
    <location>
        <begin position="123"/>
        <end position="142"/>
    </location>
</feature>
<accession>A0ABY4LSH0</accession>
<keyword evidence="1" id="KW-0472">Membrane</keyword>
<keyword evidence="1" id="KW-1133">Transmembrane helix</keyword>
<keyword evidence="1" id="KW-0812">Transmembrane</keyword>
<dbReference type="EMBL" id="CP096829">
    <property type="protein sequence ID" value="UPZ15787.1"/>
    <property type="molecule type" value="Genomic_DNA"/>
</dbReference>
<reference evidence="2 3" key="1">
    <citation type="submission" date="2022-04" db="EMBL/GenBank/DDBJ databases">
        <authorList>
            <person name="Ra J.-S."/>
            <person name="Kim S.-B."/>
        </authorList>
    </citation>
    <scope>NUCLEOTIDE SEQUENCE [LARGE SCALE GENOMIC DNA]</scope>
    <source>
        <strain evidence="2 3">MMS21-Er5</strain>
    </source>
</reference>
<proteinExistence type="predicted"/>
<feature type="transmembrane region" description="Helical" evidence="1">
    <location>
        <begin position="57"/>
        <end position="78"/>
    </location>
</feature>
<organism evidence="2 3">
    <name type="scientific">Flavobacterium humidisoli</name>
    <dbReference type="NCBI Taxonomy" id="2937442"/>
    <lineage>
        <taxon>Bacteria</taxon>
        <taxon>Pseudomonadati</taxon>
        <taxon>Bacteroidota</taxon>
        <taxon>Flavobacteriia</taxon>
        <taxon>Flavobacteriales</taxon>
        <taxon>Flavobacteriaceae</taxon>
        <taxon>Flavobacterium</taxon>
    </lineage>
</organism>
<evidence type="ECO:0000313" key="3">
    <source>
        <dbReference type="Proteomes" id="UP000829998"/>
    </source>
</evidence>
<feature type="transmembrane region" description="Helical" evidence="1">
    <location>
        <begin position="90"/>
        <end position="111"/>
    </location>
</feature>
<dbReference type="Proteomes" id="UP000829998">
    <property type="component" value="Chromosome"/>
</dbReference>
<keyword evidence="3" id="KW-1185">Reference proteome</keyword>
<gene>
    <name evidence="2" type="ORF">M0M44_00205</name>
</gene>
<name>A0ABY4LSH0_9FLAO</name>
<feature type="transmembrane region" description="Helical" evidence="1">
    <location>
        <begin position="6"/>
        <end position="22"/>
    </location>
</feature>
<dbReference type="RefSeq" id="WP_248727992.1">
    <property type="nucleotide sequence ID" value="NZ_CP096829.1"/>
</dbReference>
<evidence type="ECO:0000256" key="1">
    <source>
        <dbReference type="SAM" id="Phobius"/>
    </source>
</evidence>
<protein>
    <submittedName>
        <fullName evidence="2">Uncharacterized protein</fullName>
    </submittedName>
</protein>
<feature type="transmembrane region" description="Helical" evidence="1">
    <location>
        <begin position="34"/>
        <end position="51"/>
    </location>
</feature>
<sequence>MNNLFLVNSFFIGQMILLGLFYNSILKVKIQKRFVKVSLILGLLVLITQFINAPQEFLKFNLFEITLTSLLIVVFALLHFYNMLTENKTYYYVNIGIILYLLSSTVLFIIGNLTSVLNNEVKYLSWQLNAFLNIIYYLFIFYEWKVSFSKKGLQT</sequence>